<gene>
    <name evidence="2" type="ORF">NDU88_010781</name>
</gene>
<proteinExistence type="predicted"/>
<organism evidence="2 3">
    <name type="scientific">Pleurodeles waltl</name>
    <name type="common">Iberian ribbed newt</name>
    <dbReference type="NCBI Taxonomy" id="8319"/>
    <lineage>
        <taxon>Eukaryota</taxon>
        <taxon>Metazoa</taxon>
        <taxon>Chordata</taxon>
        <taxon>Craniata</taxon>
        <taxon>Vertebrata</taxon>
        <taxon>Euteleostomi</taxon>
        <taxon>Amphibia</taxon>
        <taxon>Batrachia</taxon>
        <taxon>Caudata</taxon>
        <taxon>Salamandroidea</taxon>
        <taxon>Salamandridae</taxon>
        <taxon>Pleurodelinae</taxon>
        <taxon>Pleurodeles</taxon>
    </lineage>
</organism>
<evidence type="ECO:0000256" key="1">
    <source>
        <dbReference type="SAM" id="Phobius"/>
    </source>
</evidence>
<dbReference type="EMBL" id="JANPWB010000010">
    <property type="protein sequence ID" value="KAJ1144483.1"/>
    <property type="molecule type" value="Genomic_DNA"/>
</dbReference>
<evidence type="ECO:0008006" key="4">
    <source>
        <dbReference type="Google" id="ProtNLM"/>
    </source>
</evidence>
<evidence type="ECO:0000313" key="3">
    <source>
        <dbReference type="Proteomes" id="UP001066276"/>
    </source>
</evidence>
<dbReference type="AlphaFoldDB" id="A0AAV7R175"/>
<keyword evidence="1" id="KW-0472">Membrane</keyword>
<dbReference type="Pfam" id="PF14986">
    <property type="entry name" value="DUF4514"/>
    <property type="match status" value="1"/>
</dbReference>
<reference evidence="2" key="1">
    <citation type="journal article" date="2022" name="bioRxiv">
        <title>Sequencing and chromosome-scale assembly of the giantPleurodeles waltlgenome.</title>
        <authorList>
            <person name="Brown T."/>
            <person name="Elewa A."/>
            <person name="Iarovenko S."/>
            <person name="Subramanian E."/>
            <person name="Araus A.J."/>
            <person name="Petzold A."/>
            <person name="Susuki M."/>
            <person name="Suzuki K.-i.T."/>
            <person name="Hayashi T."/>
            <person name="Toyoda A."/>
            <person name="Oliveira C."/>
            <person name="Osipova E."/>
            <person name="Leigh N.D."/>
            <person name="Simon A."/>
            <person name="Yun M.H."/>
        </authorList>
    </citation>
    <scope>NUCLEOTIDE SEQUENCE</scope>
    <source>
        <strain evidence="2">20211129_DDA</strain>
        <tissue evidence="2">Liver</tissue>
    </source>
</reference>
<accession>A0AAV7R175</accession>
<evidence type="ECO:0000313" key="2">
    <source>
        <dbReference type="EMBL" id="KAJ1144483.1"/>
    </source>
</evidence>
<sequence>MGRGANGRSMSPGVDGQSLHTLNMAEAIDVKYAIVGACIGAVLAAAFIAIKLYMLKKHMLDNGSSDFDNCRGHSLRETIRFRDDPRDKERLS</sequence>
<dbReference type="PANTHER" id="PTHR37857">
    <property type="entry name" value="TRANSMEMBRANE PROTEIN 273"/>
    <property type="match status" value="1"/>
</dbReference>
<dbReference type="Proteomes" id="UP001066276">
    <property type="component" value="Chromosome 6"/>
</dbReference>
<dbReference type="InterPro" id="IPR029395">
    <property type="entry name" value="DUF4514"/>
</dbReference>
<keyword evidence="1" id="KW-0812">Transmembrane</keyword>
<comment type="caution">
    <text evidence="2">The sequence shown here is derived from an EMBL/GenBank/DDBJ whole genome shotgun (WGS) entry which is preliminary data.</text>
</comment>
<name>A0AAV7R175_PLEWA</name>
<protein>
    <recommendedName>
        <fullName evidence="4">Transmembrane protein 273</fullName>
    </recommendedName>
</protein>
<feature type="transmembrane region" description="Helical" evidence="1">
    <location>
        <begin position="32"/>
        <end position="54"/>
    </location>
</feature>
<dbReference type="PANTHER" id="PTHR37857:SF1">
    <property type="entry name" value="TRANSMEMBRANE PROTEIN 273"/>
    <property type="match status" value="1"/>
</dbReference>
<keyword evidence="3" id="KW-1185">Reference proteome</keyword>
<keyword evidence="1" id="KW-1133">Transmembrane helix</keyword>